<proteinExistence type="predicted"/>
<sequence length="117" mass="13223">MWLVLSLQMFALSAMIGIVMLSLAATHAQDAPELRVFDGEFEEDGDAYWSNSVPSGSTSLTKRQPQIQKPIRKRFQSRYGLVVWVSMIPTTMQGKIRSSKVWAGQGLVMNNQYAVRW</sequence>
<organism evidence="2 3">
    <name type="scientific">Coprinopsis marcescibilis</name>
    <name type="common">Agaric fungus</name>
    <name type="synonym">Psathyrella marcescibilis</name>
    <dbReference type="NCBI Taxonomy" id="230819"/>
    <lineage>
        <taxon>Eukaryota</taxon>
        <taxon>Fungi</taxon>
        <taxon>Dikarya</taxon>
        <taxon>Basidiomycota</taxon>
        <taxon>Agaricomycotina</taxon>
        <taxon>Agaricomycetes</taxon>
        <taxon>Agaricomycetidae</taxon>
        <taxon>Agaricales</taxon>
        <taxon>Agaricineae</taxon>
        <taxon>Psathyrellaceae</taxon>
        <taxon>Coprinopsis</taxon>
    </lineage>
</organism>
<keyword evidence="3" id="KW-1185">Reference proteome</keyword>
<dbReference type="AlphaFoldDB" id="A0A5C3KDZ3"/>
<dbReference type="Proteomes" id="UP000307440">
    <property type="component" value="Unassembled WGS sequence"/>
</dbReference>
<reference evidence="2 3" key="1">
    <citation type="journal article" date="2019" name="Nat. Ecol. Evol.">
        <title>Megaphylogeny resolves global patterns of mushroom evolution.</title>
        <authorList>
            <person name="Varga T."/>
            <person name="Krizsan K."/>
            <person name="Foldi C."/>
            <person name="Dima B."/>
            <person name="Sanchez-Garcia M."/>
            <person name="Sanchez-Ramirez S."/>
            <person name="Szollosi G.J."/>
            <person name="Szarkandi J.G."/>
            <person name="Papp V."/>
            <person name="Albert L."/>
            <person name="Andreopoulos W."/>
            <person name="Angelini C."/>
            <person name="Antonin V."/>
            <person name="Barry K.W."/>
            <person name="Bougher N.L."/>
            <person name="Buchanan P."/>
            <person name="Buyck B."/>
            <person name="Bense V."/>
            <person name="Catcheside P."/>
            <person name="Chovatia M."/>
            <person name="Cooper J."/>
            <person name="Damon W."/>
            <person name="Desjardin D."/>
            <person name="Finy P."/>
            <person name="Geml J."/>
            <person name="Haridas S."/>
            <person name="Hughes K."/>
            <person name="Justo A."/>
            <person name="Karasinski D."/>
            <person name="Kautmanova I."/>
            <person name="Kiss B."/>
            <person name="Kocsube S."/>
            <person name="Kotiranta H."/>
            <person name="LaButti K.M."/>
            <person name="Lechner B.E."/>
            <person name="Liimatainen K."/>
            <person name="Lipzen A."/>
            <person name="Lukacs Z."/>
            <person name="Mihaltcheva S."/>
            <person name="Morgado L.N."/>
            <person name="Niskanen T."/>
            <person name="Noordeloos M.E."/>
            <person name="Ohm R.A."/>
            <person name="Ortiz-Santana B."/>
            <person name="Ovrebo C."/>
            <person name="Racz N."/>
            <person name="Riley R."/>
            <person name="Savchenko A."/>
            <person name="Shiryaev A."/>
            <person name="Soop K."/>
            <person name="Spirin V."/>
            <person name="Szebenyi C."/>
            <person name="Tomsovsky M."/>
            <person name="Tulloss R.E."/>
            <person name="Uehling J."/>
            <person name="Grigoriev I.V."/>
            <person name="Vagvolgyi C."/>
            <person name="Papp T."/>
            <person name="Martin F.M."/>
            <person name="Miettinen O."/>
            <person name="Hibbett D.S."/>
            <person name="Nagy L.G."/>
        </authorList>
    </citation>
    <scope>NUCLEOTIDE SEQUENCE [LARGE SCALE GENOMIC DNA]</scope>
    <source>
        <strain evidence="2 3">CBS 121175</strain>
    </source>
</reference>
<keyword evidence="1" id="KW-0732">Signal</keyword>
<evidence type="ECO:0000313" key="3">
    <source>
        <dbReference type="Proteomes" id="UP000307440"/>
    </source>
</evidence>
<feature type="chain" id="PRO_5022723289" evidence="1">
    <location>
        <begin position="25"/>
        <end position="117"/>
    </location>
</feature>
<evidence type="ECO:0000313" key="2">
    <source>
        <dbReference type="EMBL" id="TFK18309.1"/>
    </source>
</evidence>
<feature type="signal peptide" evidence="1">
    <location>
        <begin position="1"/>
        <end position="24"/>
    </location>
</feature>
<name>A0A5C3KDZ3_COPMA</name>
<protein>
    <submittedName>
        <fullName evidence="2">Uncharacterized protein</fullName>
    </submittedName>
</protein>
<evidence type="ECO:0000256" key="1">
    <source>
        <dbReference type="SAM" id="SignalP"/>
    </source>
</evidence>
<dbReference type="EMBL" id="ML210413">
    <property type="protein sequence ID" value="TFK18309.1"/>
    <property type="molecule type" value="Genomic_DNA"/>
</dbReference>
<accession>A0A5C3KDZ3</accession>
<gene>
    <name evidence="2" type="ORF">FA15DRAFT_730286</name>
</gene>